<dbReference type="InterPro" id="IPR007407">
    <property type="entry name" value="DUF459"/>
</dbReference>
<dbReference type="EMBL" id="JBEWLZ010000004">
    <property type="protein sequence ID" value="MET1490074.1"/>
    <property type="molecule type" value="Genomic_DNA"/>
</dbReference>
<feature type="region of interest" description="Disordered" evidence="1">
    <location>
        <begin position="88"/>
        <end position="112"/>
    </location>
</feature>
<protein>
    <submittedName>
        <fullName evidence="2">DUF459 domain-containing protein</fullName>
    </submittedName>
</protein>
<keyword evidence="3" id="KW-1185">Reference proteome</keyword>
<evidence type="ECO:0000313" key="2">
    <source>
        <dbReference type="EMBL" id="MET1490074.1"/>
    </source>
</evidence>
<dbReference type="Gene3D" id="3.40.50.1110">
    <property type="entry name" value="SGNH hydrolase"/>
    <property type="match status" value="1"/>
</dbReference>
<organism evidence="2 3">
    <name type="scientific">Uliginosibacterium paludis</name>
    <dbReference type="NCBI Taxonomy" id="1615952"/>
    <lineage>
        <taxon>Bacteria</taxon>
        <taxon>Pseudomonadati</taxon>
        <taxon>Pseudomonadota</taxon>
        <taxon>Betaproteobacteria</taxon>
        <taxon>Rhodocyclales</taxon>
        <taxon>Zoogloeaceae</taxon>
        <taxon>Uliginosibacterium</taxon>
    </lineage>
</organism>
<dbReference type="RefSeq" id="WP_345923530.1">
    <property type="nucleotide sequence ID" value="NZ_JBDIVF010000001.1"/>
</dbReference>
<name>A0ABV2CQ86_9RHOO</name>
<gene>
    <name evidence="2" type="ORF">ABVT11_09570</name>
</gene>
<dbReference type="Proteomes" id="UP001548590">
    <property type="component" value="Unassembled WGS sequence"/>
</dbReference>
<dbReference type="InterPro" id="IPR036514">
    <property type="entry name" value="SGNH_hydro_sf"/>
</dbReference>
<dbReference type="SUPFAM" id="SSF52266">
    <property type="entry name" value="SGNH hydrolase"/>
    <property type="match status" value="1"/>
</dbReference>
<comment type="caution">
    <text evidence="2">The sequence shown here is derived from an EMBL/GenBank/DDBJ whole genome shotgun (WGS) entry which is preliminary data.</text>
</comment>
<reference evidence="2 3" key="1">
    <citation type="submission" date="2024-07" db="EMBL/GenBank/DDBJ databases">
        <title>Uliginosibacterium paludis KCTC:42655.</title>
        <authorList>
            <person name="Kim M.K."/>
        </authorList>
    </citation>
    <scope>NUCLEOTIDE SEQUENCE [LARGE SCALE GENOMIC DNA]</scope>
    <source>
        <strain evidence="2 3">KCTC 42655</strain>
    </source>
</reference>
<evidence type="ECO:0000313" key="3">
    <source>
        <dbReference type="Proteomes" id="UP001548590"/>
    </source>
</evidence>
<proteinExistence type="predicted"/>
<sequence length="361" mass="38794">MLHRFQPVSRMFLTLAVALLAGVVLEAEGLKIWAERLELGALRTFSVPVTERWHEFAQRFGAEQPRRLALTLKADWADGLAPSPAAGVAEVADRAAPPAPQAQTADPEAVASSPVATASAVQEAGSPQPVLPGSAPLVLGVPASATQIVLAGDSMMAVGLAPVLRRGLGVNVVKAYRSGTGLARPEVFDWLEQYPKMVAGANPVLVICALGANDGQNVQSGKNVLTFGTPEWDAFYRERLTAYLGLLTRNDHKVLWIGMPLMRSPAFAKKMKHMNALVQDVLKAYPQVSWLDPDPALGYDEAVFAQYKPDARGKMIKLRADDGIHMTDEGAAFLLPGIRTWMQHQLPQPERTVAVSATPGS</sequence>
<accession>A0ABV2CQ86</accession>
<evidence type="ECO:0000256" key="1">
    <source>
        <dbReference type="SAM" id="MobiDB-lite"/>
    </source>
</evidence>
<dbReference type="Pfam" id="PF04311">
    <property type="entry name" value="DUF459"/>
    <property type="match status" value="1"/>
</dbReference>